<feature type="transmembrane region" description="Helical" evidence="1">
    <location>
        <begin position="102"/>
        <end position="121"/>
    </location>
</feature>
<evidence type="ECO:0000256" key="1">
    <source>
        <dbReference type="SAM" id="Phobius"/>
    </source>
</evidence>
<evidence type="ECO:0008006" key="4">
    <source>
        <dbReference type="Google" id="ProtNLM"/>
    </source>
</evidence>
<keyword evidence="1" id="KW-1133">Transmembrane helix</keyword>
<feature type="transmembrane region" description="Helical" evidence="1">
    <location>
        <begin position="245"/>
        <end position="264"/>
    </location>
</feature>
<proteinExistence type="predicted"/>
<evidence type="ECO:0000313" key="3">
    <source>
        <dbReference type="Proteomes" id="UP000238730"/>
    </source>
</evidence>
<comment type="caution">
    <text evidence="2">The sequence shown here is derived from an EMBL/GenBank/DDBJ whole genome shotgun (WGS) entry which is preliminary data.</text>
</comment>
<accession>A0A2S7VI55</accession>
<dbReference type="InterPro" id="IPR022604">
    <property type="entry name" value="DUF2955"/>
</dbReference>
<evidence type="ECO:0000313" key="2">
    <source>
        <dbReference type="EMBL" id="PQJ61759.1"/>
    </source>
</evidence>
<feature type="transmembrane region" description="Helical" evidence="1">
    <location>
        <begin position="299"/>
        <end position="319"/>
    </location>
</feature>
<protein>
    <recommendedName>
        <fullName evidence="4">DUF2955 domain-containing protein</fullName>
    </recommendedName>
</protein>
<keyword evidence="1" id="KW-0472">Membrane</keyword>
<feature type="transmembrane region" description="Helical" evidence="1">
    <location>
        <begin position="57"/>
        <end position="90"/>
    </location>
</feature>
<feature type="transmembrane region" description="Helical" evidence="1">
    <location>
        <begin position="221"/>
        <end position="238"/>
    </location>
</feature>
<dbReference type="RefSeq" id="WP_242446282.1">
    <property type="nucleotide sequence ID" value="NZ_MSCJ01000003.1"/>
</dbReference>
<feature type="transmembrane region" description="Helical" evidence="1">
    <location>
        <begin position="12"/>
        <end position="37"/>
    </location>
</feature>
<sequence length="331" mass="36974">MKHSMNTDVLRTTCIVCICMMFGKIFHVNSHVYFALFPIIIATKVKDYSWKGLSKTFALVLLSAYCAVFVSEVFSDHPFIIWTISIVLFDQLRKRAGSHAKVGALFMPTINWILNIVFALHTNMDMPQRLHEVGLAIVVSICVTKLFFWLLPPKTTSGFFKPKTIPITAQQRLISVSLIGLGLGFLMIVNLISGAFCMVPVIAAATQTSREAYLKIVKSRFITQVGGCAIAAIFMLLIAGYQSDIIVYGLGLFGLIYVISYKIYTDEGPHQELHPDILLATMLPIQLYMTNSELGLSSTFLRGWELSCTLGILALFYFITTAKKRHATELH</sequence>
<dbReference type="AlphaFoldDB" id="A0A2S7VI55"/>
<keyword evidence="1" id="KW-0812">Transmembrane</keyword>
<organism evidence="2 3">
    <name type="scientific">Photobacterium angustum</name>
    <dbReference type="NCBI Taxonomy" id="661"/>
    <lineage>
        <taxon>Bacteria</taxon>
        <taxon>Pseudomonadati</taxon>
        <taxon>Pseudomonadota</taxon>
        <taxon>Gammaproteobacteria</taxon>
        <taxon>Vibrionales</taxon>
        <taxon>Vibrionaceae</taxon>
        <taxon>Photobacterium</taxon>
    </lineage>
</organism>
<reference evidence="2 3" key="1">
    <citation type="submission" date="2016-12" db="EMBL/GenBank/DDBJ databases">
        <title>Diversity of luminous bacteria.</title>
        <authorList>
            <person name="Yoshizawa S."/>
            <person name="Kogure K."/>
        </authorList>
    </citation>
    <scope>NUCLEOTIDE SEQUENCE [LARGE SCALE GENOMIC DNA]</scope>
    <source>
        <strain evidence="2 3">LC1-200</strain>
    </source>
</reference>
<feature type="transmembrane region" description="Helical" evidence="1">
    <location>
        <begin position="133"/>
        <end position="152"/>
    </location>
</feature>
<dbReference type="Proteomes" id="UP000238730">
    <property type="component" value="Unassembled WGS sequence"/>
</dbReference>
<name>A0A2S7VI55_PHOAN</name>
<feature type="transmembrane region" description="Helical" evidence="1">
    <location>
        <begin position="173"/>
        <end position="201"/>
    </location>
</feature>
<gene>
    <name evidence="2" type="ORF">BTO08_15840</name>
</gene>
<dbReference type="Pfam" id="PF11168">
    <property type="entry name" value="DUF2955"/>
    <property type="match status" value="1"/>
</dbReference>
<dbReference type="EMBL" id="MSCJ01000003">
    <property type="protein sequence ID" value="PQJ61759.1"/>
    <property type="molecule type" value="Genomic_DNA"/>
</dbReference>